<protein>
    <recommendedName>
        <fullName evidence="3">Antibiotic biosynthesis monooxygenase</fullName>
    </recommendedName>
</protein>
<organism evidence="1 2">
    <name type="scientific">Actinomadura litoris</name>
    <dbReference type="NCBI Taxonomy" id="2678616"/>
    <lineage>
        <taxon>Bacteria</taxon>
        <taxon>Bacillati</taxon>
        <taxon>Actinomycetota</taxon>
        <taxon>Actinomycetes</taxon>
        <taxon>Streptosporangiales</taxon>
        <taxon>Thermomonosporaceae</taxon>
        <taxon>Actinomadura</taxon>
    </lineage>
</organism>
<reference evidence="1 2" key="1">
    <citation type="submission" date="2019-11" db="EMBL/GenBank/DDBJ databases">
        <authorList>
            <person name="Cao P."/>
        </authorList>
    </citation>
    <scope>NUCLEOTIDE SEQUENCE [LARGE SCALE GENOMIC DNA]</scope>
    <source>
        <strain evidence="1 2">NEAU-AAG5</strain>
    </source>
</reference>
<evidence type="ECO:0000313" key="1">
    <source>
        <dbReference type="EMBL" id="MUN40843.1"/>
    </source>
</evidence>
<name>A0A7K1L948_9ACTN</name>
<sequence>MFGQWRAKHAMCVQVAKGRARDAAALREATDRWYQEVSPGARGWLGSTCGVTDDGVYLGLTRFASPKAARRNDGRREQAHWWDQTRGLFEGVVTVVECTDVETFGPGASDGEGFDRAGFVQILQTRVRDREAVRPFVPEEAERTLAKLRPDMLGGMFCVHPDGICTGVAYFTSREAAREGERTKMPPDYMAWRDEQMAHFDEDAVFYDLRDCWLLSP</sequence>
<evidence type="ECO:0008006" key="3">
    <source>
        <dbReference type="Google" id="ProtNLM"/>
    </source>
</evidence>
<comment type="caution">
    <text evidence="1">The sequence shown here is derived from an EMBL/GenBank/DDBJ whole genome shotgun (WGS) entry which is preliminary data.</text>
</comment>
<dbReference type="AlphaFoldDB" id="A0A7K1L948"/>
<accession>A0A7K1L948</accession>
<dbReference type="EMBL" id="WOFH01000012">
    <property type="protein sequence ID" value="MUN40843.1"/>
    <property type="molecule type" value="Genomic_DNA"/>
</dbReference>
<gene>
    <name evidence="1" type="ORF">GNZ18_30185</name>
</gene>
<evidence type="ECO:0000313" key="2">
    <source>
        <dbReference type="Proteomes" id="UP000432015"/>
    </source>
</evidence>
<dbReference type="RefSeq" id="WP_156220012.1">
    <property type="nucleotide sequence ID" value="NZ_WOFH01000012.1"/>
</dbReference>
<keyword evidence="2" id="KW-1185">Reference proteome</keyword>
<proteinExistence type="predicted"/>
<dbReference type="Proteomes" id="UP000432015">
    <property type="component" value="Unassembled WGS sequence"/>
</dbReference>